<name>W9YPI5_9EURO</name>
<evidence type="ECO:0000256" key="1">
    <source>
        <dbReference type="SAM" id="MobiDB-lite"/>
    </source>
</evidence>
<reference evidence="2 3" key="1">
    <citation type="submission" date="2013-03" db="EMBL/GenBank/DDBJ databases">
        <title>The Genome Sequence of Capronia coronata CBS 617.96.</title>
        <authorList>
            <consortium name="The Broad Institute Genomics Platform"/>
            <person name="Cuomo C."/>
            <person name="de Hoog S."/>
            <person name="Gorbushina A."/>
            <person name="Walker B."/>
            <person name="Young S.K."/>
            <person name="Zeng Q."/>
            <person name="Gargeya S."/>
            <person name="Fitzgerald M."/>
            <person name="Haas B."/>
            <person name="Abouelleil A."/>
            <person name="Allen A.W."/>
            <person name="Alvarado L."/>
            <person name="Arachchi H.M."/>
            <person name="Berlin A.M."/>
            <person name="Chapman S.B."/>
            <person name="Gainer-Dewar J."/>
            <person name="Goldberg J."/>
            <person name="Griggs A."/>
            <person name="Gujja S."/>
            <person name="Hansen M."/>
            <person name="Howarth C."/>
            <person name="Imamovic A."/>
            <person name="Ireland A."/>
            <person name="Larimer J."/>
            <person name="McCowan C."/>
            <person name="Murphy C."/>
            <person name="Pearson M."/>
            <person name="Poon T.W."/>
            <person name="Priest M."/>
            <person name="Roberts A."/>
            <person name="Saif S."/>
            <person name="Shea T."/>
            <person name="Sisk P."/>
            <person name="Sykes S."/>
            <person name="Wortman J."/>
            <person name="Nusbaum C."/>
            <person name="Birren B."/>
        </authorList>
    </citation>
    <scope>NUCLEOTIDE SEQUENCE [LARGE SCALE GENOMIC DNA]</scope>
    <source>
        <strain evidence="2 3">CBS 617.96</strain>
    </source>
</reference>
<gene>
    <name evidence="2" type="ORF">A1O1_02844</name>
</gene>
<dbReference type="GeneID" id="19157741"/>
<comment type="caution">
    <text evidence="2">The sequence shown here is derived from an EMBL/GenBank/DDBJ whole genome shotgun (WGS) entry which is preliminary data.</text>
</comment>
<protein>
    <submittedName>
        <fullName evidence="2">Uncharacterized protein</fullName>
    </submittedName>
</protein>
<keyword evidence="3" id="KW-1185">Reference proteome</keyword>
<sequence length="127" mass="14014">MSDKLKSKLSAIFLPRSTYTAPNMSTSGTSPPQEKPAQPGTMATPCRTPVILDDRNGRLRKQQTRESEDARDELLGHGIKVRDFQEEADAKTQDTMVRDQAQGQAQSDQPGSPDKLTETMEATHLKS</sequence>
<dbReference type="EMBL" id="AMWN01000002">
    <property type="protein sequence ID" value="EXJ94448.1"/>
    <property type="molecule type" value="Genomic_DNA"/>
</dbReference>
<evidence type="ECO:0000313" key="3">
    <source>
        <dbReference type="Proteomes" id="UP000019484"/>
    </source>
</evidence>
<dbReference type="Proteomes" id="UP000019484">
    <property type="component" value="Unassembled WGS sequence"/>
</dbReference>
<feature type="compositionally biased region" description="Polar residues" evidence="1">
    <location>
        <begin position="17"/>
        <end position="32"/>
    </location>
</feature>
<feature type="region of interest" description="Disordered" evidence="1">
    <location>
        <begin position="1"/>
        <end position="127"/>
    </location>
</feature>
<dbReference type="OrthoDB" id="4131156at2759"/>
<dbReference type="HOGENOM" id="CLU_157386_0_0_1"/>
<accession>W9YPI5</accession>
<feature type="compositionally biased region" description="Basic and acidic residues" evidence="1">
    <location>
        <begin position="115"/>
        <end position="127"/>
    </location>
</feature>
<dbReference type="AlphaFoldDB" id="W9YPI5"/>
<proteinExistence type="predicted"/>
<feature type="compositionally biased region" description="Polar residues" evidence="1">
    <location>
        <begin position="101"/>
        <end position="110"/>
    </location>
</feature>
<dbReference type="RefSeq" id="XP_007721942.1">
    <property type="nucleotide sequence ID" value="XM_007723752.1"/>
</dbReference>
<feature type="compositionally biased region" description="Basic and acidic residues" evidence="1">
    <location>
        <begin position="52"/>
        <end position="92"/>
    </location>
</feature>
<evidence type="ECO:0000313" key="2">
    <source>
        <dbReference type="EMBL" id="EXJ94448.1"/>
    </source>
</evidence>
<organism evidence="2 3">
    <name type="scientific">Capronia coronata CBS 617.96</name>
    <dbReference type="NCBI Taxonomy" id="1182541"/>
    <lineage>
        <taxon>Eukaryota</taxon>
        <taxon>Fungi</taxon>
        <taxon>Dikarya</taxon>
        <taxon>Ascomycota</taxon>
        <taxon>Pezizomycotina</taxon>
        <taxon>Eurotiomycetes</taxon>
        <taxon>Chaetothyriomycetidae</taxon>
        <taxon>Chaetothyriales</taxon>
        <taxon>Herpotrichiellaceae</taxon>
        <taxon>Capronia</taxon>
    </lineage>
</organism>